<evidence type="ECO:0000313" key="2">
    <source>
        <dbReference type="EMBL" id="CAB0028058.1"/>
    </source>
</evidence>
<dbReference type="EMBL" id="CADCXV010000067">
    <property type="protein sequence ID" value="CAB0028058.1"/>
    <property type="molecule type" value="Genomic_DNA"/>
</dbReference>
<evidence type="ECO:0000313" key="3">
    <source>
        <dbReference type="Proteomes" id="UP000479190"/>
    </source>
</evidence>
<evidence type="ECO:0008006" key="4">
    <source>
        <dbReference type="Google" id="ProtNLM"/>
    </source>
</evidence>
<feature type="region of interest" description="Disordered" evidence="1">
    <location>
        <begin position="1"/>
        <end position="21"/>
    </location>
</feature>
<name>A0A6H5I148_9HYME</name>
<sequence>MAAACASSGFSTSKPPASTGVDRSACAYVTSHPTSRDCHQCHGDHYIGHCTAFAKLEPHERREFPRVPQYRLCFNCLRPRHAARTCPSQSTCQLCHAEHHTPATRRPFETPRIISRQRRPVEASTHHARYF</sequence>
<dbReference type="Proteomes" id="UP000479190">
    <property type="component" value="Unassembled WGS sequence"/>
</dbReference>
<dbReference type="Gene3D" id="4.10.60.10">
    <property type="entry name" value="Zinc finger, CCHC-type"/>
    <property type="match status" value="1"/>
</dbReference>
<proteinExistence type="predicted"/>
<dbReference type="PANTHER" id="PTHR47331:SF1">
    <property type="entry name" value="GAG-LIKE PROTEIN"/>
    <property type="match status" value="1"/>
</dbReference>
<dbReference type="PANTHER" id="PTHR47331">
    <property type="entry name" value="PHD-TYPE DOMAIN-CONTAINING PROTEIN"/>
    <property type="match status" value="1"/>
</dbReference>
<dbReference type="InterPro" id="IPR036875">
    <property type="entry name" value="Znf_CCHC_sf"/>
</dbReference>
<dbReference type="OrthoDB" id="8038830at2759"/>
<keyword evidence="3" id="KW-1185">Reference proteome</keyword>
<accession>A0A6H5I148</accession>
<gene>
    <name evidence="2" type="ORF">TBRA_LOCUS288</name>
</gene>
<evidence type="ECO:0000256" key="1">
    <source>
        <dbReference type="SAM" id="MobiDB-lite"/>
    </source>
</evidence>
<organism evidence="2 3">
    <name type="scientific">Trichogramma brassicae</name>
    <dbReference type="NCBI Taxonomy" id="86971"/>
    <lineage>
        <taxon>Eukaryota</taxon>
        <taxon>Metazoa</taxon>
        <taxon>Ecdysozoa</taxon>
        <taxon>Arthropoda</taxon>
        <taxon>Hexapoda</taxon>
        <taxon>Insecta</taxon>
        <taxon>Pterygota</taxon>
        <taxon>Neoptera</taxon>
        <taxon>Endopterygota</taxon>
        <taxon>Hymenoptera</taxon>
        <taxon>Apocrita</taxon>
        <taxon>Proctotrupomorpha</taxon>
        <taxon>Chalcidoidea</taxon>
        <taxon>Trichogrammatidae</taxon>
        <taxon>Trichogramma</taxon>
    </lineage>
</organism>
<dbReference type="GO" id="GO:0008270">
    <property type="term" value="F:zinc ion binding"/>
    <property type="evidence" value="ECO:0007669"/>
    <property type="project" value="InterPro"/>
</dbReference>
<reference evidence="2 3" key="1">
    <citation type="submission" date="2020-02" db="EMBL/GenBank/DDBJ databases">
        <authorList>
            <person name="Ferguson B K."/>
        </authorList>
    </citation>
    <scope>NUCLEOTIDE SEQUENCE [LARGE SCALE GENOMIC DNA]</scope>
</reference>
<dbReference type="AlphaFoldDB" id="A0A6H5I148"/>
<dbReference type="SUPFAM" id="SSF57756">
    <property type="entry name" value="Retrovirus zinc finger-like domains"/>
    <property type="match status" value="1"/>
</dbReference>
<protein>
    <recommendedName>
        <fullName evidence="4">CCHC-type domain-containing protein</fullName>
    </recommendedName>
</protein>
<dbReference type="GO" id="GO:0003676">
    <property type="term" value="F:nucleic acid binding"/>
    <property type="evidence" value="ECO:0007669"/>
    <property type="project" value="InterPro"/>
</dbReference>